<protein>
    <submittedName>
        <fullName evidence="3">YcxB-like protein</fullName>
    </submittedName>
</protein>
<feature type="transmembrane region" description="Helical" evidence="1">
    <location>
        <begin position="67"/>
        <end position="88"/>
    </location>
</feature>
<dbReference type="AlphaFoldDB" id="A0A1I0REI8"/>
<gene>
    <name evidence="3" type="ORF">SAMN04488515_2553</name>
</gene>
<dbReference type="Proteomes" id="UP000199167">
    <property type="component" value="Unassembled WGS sequence"/>
</dbReference>
<keyword evidence="1" id="KW-1133">Transmembrane helix</keyword>
<keyword evidence="1" id="KW-0472">Membrane</keyword>
<proteinExistence type="predicted"/>
<dbReference type="EMBL" id="FOIZ01000002">
    <property type="protein sequence ID" value="SEW39095.1"/>
    <property type="molecule type" value="Genomic_DNA"/>
</dbReference>
<dbReference type="RefSeq" id="WP_089995379.1">
    <property type="nucleotide sequence ID" value="NZ_FOIZ01000002.1"/>
</dbReference>
<keyword evidence="4" id="KW-1185">Reference proteome</keyword>
<dbReference type="InterPro" id="IPR025588">
    <property type="entry name" value="YcxB-like_C"/>
</dbReference>
<reference evidence="3 4" key="1">
    <citation type="submission" date="2016-10" db="EMBL/GenBank/DDBJ databases">
        <authorList>
            <person name="de Groot N.N."/>
        </authorList>
    </citation>
    <scope>NUCLEOTIDE SEQUENCE [LARGE SCALE GENOMIC DNA]</scope>
    <source>
        <strain evidence="3 4">DSM 17925</strain>
    </source>
</reference>
<evidence type="ECO:0000256" key="1">
    <source>
        <dbReference type="SAM" id="Phobius"/>
    </source>
</evidence>
<sequence>MTTYIAEFEGDHKAVLQSMFASGNAITSWRVKIAGFIQYLAMGFIAPIGLLGLAMFFFRDFVRDNTLLVSLVAFAIGWGIASLTRLIYAELAKSCASSPFGAHQRVEISENGFVLRSRNSHWQTGWADISAVLETKRALCVVASGVALYVPKAELDDPTQTFSDMQRWHKASVFA</sequence>
<name>A0A1I0REI8_9RHOB</name>
<feature type="transmembrane region" description="Helical" evidence="1">
    <location>
        <begin position="36"/>
        <end position="58"/>
    </location>
</feature>
<evidence type="ECO:0000313" key="4">
    <source>
        <dbReference type="Proteomes" id="UP000199167"/>
    </source>
</evidence>
<dbReference type="Pfam" id="PF14317">
    <property type="entry name" value="YcxB"/>
    <property type="match status" value="1"/>
</dbReference>
<evidence type="ECO:0000313" key="3">
    <source>
        <dbReference type="EMBL" id="SEW39095.1"/>
    </source>
</evidence>
<keyword evidence="1" id="KW-0812">Transmembrane</keyword>
<evidence type="ECO:0000259" key="2">
    <source>
        <dbReference type="Pfam" id="PF14317"/>
    </source>
</evidence>
<dbReference type="STRING" id="364200.SAMN04488515_2553"/>
<organism evidence="3 4">
    <name type="scientific">Cognatiyoonia koreensis</name>
    <dbReference type="NCBI Taxonomy" id="364200"/>
    <lineage>
        <taxon>Bacteria</taxon>
        <taxon>Pseudomonadati</taxon>
        <taxon>Pseudomonadota</taxon>
        <taxon>Alphaproteobacteria</taxon>
        <taxon>Rhodobacterales</taxon>
        <taxon>Paracoccaceae</taxon>
        <taxon>Cognatiyoonia</taxon>
    </lineage>
</organism>
<dbReference type="OrthoDB" id="9922095at2"/>
<feature type="domain" description="YcxB-like C-terminal" evidence="2">
    <location>
        <begin position="108"/>
        <end position="157"/>
    </location>
</feature>
<accession>A0A1I0REI8</accession>